<dbReference type="Gene3D" id="1.10.10.60">
    <property type="entry name" value="Homeodomain-like"/>
    <property type="match status" value="1"/>
</dbReference>
<proteinExistence type="predicted"/>
<dbReference type="InterPro" id="IPR045279">
    <property type="entry name" value="ARR-like"/>
</dbReference>
<keyword evidence="1" id="KW-0902">Two-component regulatory system</keyword>
<dbReference type="RefSeq" id="XP_038983024.1">
    <property type="nucleotide sequence ID" value="XM_039127096.1"/>
</dbReference>
<dbReference type="InterPro" id="IPR001789">
    <property type="entry name" value="Sig_transdc_resp-reg_receiver"/>
</dbReference>
<comment type="caution">
    <text evidence="5">Lacks conserved residue(s) required for the propagation of feature annotation.</text>
</comment>
<dbReference type="PROSITE" id="PS50110">
    <property type="entry name" value="RESPONSE_REGULATORY"/>
    <property type="match status" value="1"/>
</dbReference>
<sequence>MLKHFVNELDLPIITMCAYDDDKIRHESLHHGACLHLTKPITITDFGVVSQKAWFQREHKEQRSESVGSQPNIEEVGQAGASCSLKTPKGGSSGKNEFIRKRQEGGGSEKPKQARLEWDFELHQRFLLATVLVGERAPPSRVYELMGVEGLTLSQVSNRLQV</sequence>
<dbReference type="InterPro" id="IPR009057">
    <property type="entry name" value="Homeodomain-like_sf"/>
</dbReference>
<keyword evidence="3" id="KW-0804">Transcription</keyword>
<evidence type="ECO:0000256" key="5">
    <source>
        <dbReference type="PROSITE-ProRule" id="PRU00169"/>
    </source>
</evidence>
<dbReference type="GO" id="GO:0009736">
    <property type="term" value="P:cytokinin-activated signaling pathway"/>
    <property type="evidence" value="ECO:0007669"/>
    <property type="project" value="InterPro"/>
</dbReference>
<evidence type="ECO:0000256" key="4">
    <source>
        <dbReference type="ARBA" id="ARBA00023242"/>
    </source>
</evidence>
<evidence type="ECO:0000256" key="2">
    <source>
        <dbReference type="ARBA" id="ARBA00023015"/>
    </source>
</evidence>
<keyword evidence="8" id="KW-1185">Reference proteome</keyword>
<evidence type="ECO:0000256" key="1">
    <source>
        <dbReference type="ARBA" id="ARBA00023012"/>
    </source>
</evidence>
<dbReference type="AlphaFoldDB" id="A0A8B9AIC7"/>
<dbReference type="InterPro" id="IPR011006">
    <property type="entry name" value="CheY-like_superfamily"/>
</dbReference>
<evidence type="ECO:0000313" key="9">
    <source>
        <dbReference type="RefSeq" id="XP_038983024.1"/>
    </source>
</evidence>
<feature type="compositionally biased region" description="Basic and acidic residues" evidence="6">
    <location>
        <begin position="97"/>
        <end position="112"/>
    </location>
</feature>
<dbReference type="Gene3D" id="3.40.50.2300">
    <property type="match status" value="1"/>
</dbReference>
<reference evidence="8" key="1">
    <citation type="journal article" date="2019" name="Nat. Commun.">
        <title>Genome-wide association mapping of date palm fruit traits.</title>
        <authorList>
            <person name="Hazzouri K.M."/>
            <person name="Gros-Balthazard M."/>
            <person name="Flowers J.M."/>
            <person name="Copetti D."/>
            <person name="Lemansour A."/>
            <person name="Lebrun M."/>
            <person name="Masmoudi K."/>
            <person name="Ferrand S."/>
            <person name="Dhar M.I."/>
            <person name="Fresquez Z.A."/>
            <person name="Rosas U."/>
            <person name="Zhang J."/>
            <person name="Talag J."/>
            <person name="Lee S."/>
            <person name="Kudrna D."/>
            <person name="Powell R.F."/>
            <person name="Leitch I.J."/>
            <person name="Krueger R.R."/>
            <person name="Wing R.A."/>
            <person name="Amiri K.M.A."/>
            <person name="Purugganan M.D."/>
        </authorList>
    </citation>
    <scope>NUCLEOTIDE SEQUENCE [LARGE SCALE GENOMIC DNA]</scope>
    <source>
        <strain evidence="8">cv. Khalas</strain>
    </source>
</reference>
<protein>
    <submittedName>
        <fullName evidence="9">Two-component response regulator ARR18-like</fullName>
    </submittedName>
</protein>
<accession>A0A8B9AIC7</accession>
<dbReference type="KEGG" id="pda:120110983"/>
<dbReference type="InterPro" id="IPR006447">
    <property type="entry name" value="Myb_dom_plants"/>
</dbReference>
<keyword evidence="2" id="KW-0805">Transcription regulation</keyword>
<organism evidence="8 9">
    <name type="scientific">Phoenix dactylifera</name>
    <name type="common">Date palm</name>
    <dbReference type="NCBI Taxonomy" id="42345"/>
    <lineage>
        <taxon>Eukaryota</taxon>
        <taxon>Viridiplantae</taxon>
        <taxon>Streptophyta</taxon>
        <taxon>Embryophyta</taxon>
        <taxon>Tracheophyta</taxon>
        <taxon>Spermatophyta</taxon>
        <taxon>Magnoliopsida</taxon>
        <taxon>Liliopsida</taxon>
        <taxon>Arecaceae</taxon>
        <taxon>Coryphoideae</taxon>
        <taxon>Phoeniceae</taxon>
        <taxon>Phoenix</taxon>
    </lineage>
</organism>
<dbReference type="SUPFAM" id="SSF46689">
    <property type="entry name" value="Homeodomain-like"/>
    <property type="match status" value="1"/>
</dbReference>
<reference evidence="9" key="2">
    <citation type="submission" date="2025-08" db="UniProtKB">
        <authorList>
            <consortium name="RefSeq"/>
        </authorList>
    </citation>
    <scope>IDENTIFICATION</scope>
    <source>
        <tissue evidence="9">Young leaves</tissue>
    </source>
</reference>
<dbReference type="Proteomes" id="UP000228380">
    <property type="component" value="Chromosome 6"/>
</dbReference>
<evidence type="ECO:0000256" key="6">
    <source>
        <dbReference type="SAM" id="MobiDB-lite"/>
    </source>
</evidence>
<evidence type="ECO:0000256" key="3">
    <source>
        <dbReference type="ARBA" id="ARBA00023163"/>
    </source>
</evidence>
<gene>
    <name evidence="9" type="primary">LOC120110983</name>
</gene>
<dbReference type="PANTHER" id="PTHR43874:SF86">
    <property type="entry name" value="TWO-COMPONENT RESPONSE REGULATOR ORR26"/>
    <property type="match status" value="1"/>
</dbReference>
<dbReference type="SUPFAM" id="SSF52172">
    <property type="entry name" value="CheY-like"/>
    <property type="match status" value="1"/>
</dbReference>
<keyword evidence="4" id="KW-0539">Nucleus</keyword>
<feature type="domain" description="Response regulatory" evidence="7">
    <location>
        <begin position="1"/>
        <end position="54"/>
    </location>
</feature>
<dbReference type="GeneID" id="120110983"/>
<dbReference type="PANTHER" id="PTHR43874">
    <property type="entry name" value="TWO-COMPONENT RESPONSE REGULATOR"/>
    <property type="match status" value="1"/>
</dbReference>
<dbReference type="GO" id="GO:0003677">
    <property type="term" value="F:DNA binding"/>
    <property type="evidence" value="ECO:0007669"/>
    <property type="project" value="InterPro"/>
</dbReference>
<name>A0A8B9AIC7_PHODC</name>
<evidence type="ECO:0000313" key="8">
    <source>
        <dbReference type="Proteomes" id="UP000228380"/>
    </source>
</evidence>
<evidence type="ECO:0000259" key="7">
    <source>
        <dbReference type="PROSITE" id="PS50110"/>
    </source>
</evidence>
<feature type="region of interest" description="Disordered" evidence="6">
    <location>
        <begin position="59"/>
        <end position="112"/>
    </location>
</feature>
<dbReference type="OrthoDB" id="660239at2759"/>
<dbReference type="GO" id="GO:0000160">
    <property type="term" value="P:phosphorelay signal transduction system"/>
    <property type="evidence" value="ECO:0007669"/>
    <property type="project" value="UniProtKB-KW"/>
</dbReference>
<dbReference type="NCBIfam" id="TIGR01557">
    <property type="entry name" value="myb_SHAQKYF"/>
    <property type="match status" value="1"/>
</dbReference>